<organism evidence="5">
    <name type="scientific">Fibrocapsa japonica</name>
    <dbReference type="NCBI Taxonomy" id="94617"/>
    <lineage>
        <taxon>Eukaryota</taxon>
        <taxon>Sar</taxon>
        <taxon>Stramenopiles</taxon>
        <taxon>Ochrophyta</taxon>
        <taxon>Raphidophyceae</taxon>
        <taxon>Chattonellales</taxon>
        <taxon>Chattonellaceae</taxon>
        <taxon>Fibrocapsa</taxon>
    </lineage>
</organism>
<evidence type="ECO:0000256" key="2">
    <source>
        <dbReference type="ARBA" id="ARBA00022692"/>
    </source>
</evidence>
<feature type="transmembrane region" description="Helical" evidence="4">
    <location>
        <begin position="23"/>
        <end position="44"/>
    </location>
</feature>
<evidence type="ECO:0000256" key="1">
    <source>
        <dbReference type="ARBA" id="ARBA00004141"/>
    </source>
</evidence>
<dbReference type="Gene3D" id="1.50.40.10">
    <property type="entry name" value="Mitochondrial carrier domain"/>
    <property type="match status" value="1"/>
</dbReference>
<evidence type="ECO:0000256" key="4">
    <source>
        <dbReference type="SAM" id="Phobius"/>
    </source>
</evidence>
<proteinExistence type="predicted"/>
<dbReference type="InterPro" id="IPR018108">
    <property type="entry name" value="MCP_transmembrane"/>
</dbReference>
<dbReference type="PANTHER" id="PTHR47567:SF1">
    <property type="entry name" value="NAD-DEPENDENT EPIMERASE_DEHYDRATASE DOMAIN-CONTAINING PROTEIN"/>
    <property type="match status" value="1"/>
</dbReference>
<dbReference type="EMBL" id="HBHR01014414">
    <property type="protein sequence ID" value="CAD9865706.1"/>
    <property type="molecule type" value="Transcribed_RNA"/>
</dbReference>
<name>A0A7S2V2G3_9STRA</name>
<accession>A0A7S2V2G3</accession>
<keyword evidence="3 4" id="KW-0472">Membrane</keyword>
<dbReference type="InterPro" id="IPR023395">
    <property type="entry name" value="MCP_dom_sf"/>
</dbReference>
<evidence type="ECO:0000256" key="3">
    <source>
        <dbReference type="ARBA" id="ARBA00023136"/>
    </source>
</evidence>
<sequence length="291" mass="31527">MATTTAKPQLSTSEILQKAANRALGGGIAGAMAMGVNVTTLIWLRTTMNYQYRYGTTTTEALKALYKEGGVLRFYKGYLPALVQGPMSRFGDTAANTGTLALMDSYDSTRNLPAAVKTVSASATAAIWRIFLMPVDTLKTTMQVEGSKGVGQLAAKFKAGGPTVLYHGALAASTATFVGHYPWFTTFNILNARIPKYDDLPKKLMRNAFIGFCASLISDTCSNSIRVVKVYRQTHPEKVSYVNAVKGVIAEDGLAGLFGRGLKTKILANGMQGIMFSVMWRMIEDMINKDK</sequence>
<evidence type="ECO:0000313" key="5">
    <source>
        <dbReference type="EMBL" id="CAD9865706.1"/>
    </source>
</evidence>
<keyword evidence="2 4" id="KW-0812">Transmembrane</keyword>
<dbReference type="AlphaFoldDB" id="A0A7S2V2G3"/>
<dbReference type="SUPFAM" id="SSF103506">
    <property type="entry name" value="Mitochondrial carrier"/>
    <property type="match status" value="1"/>
</dbReference>
<gene>
    <name evidence="5" type="ORF">FJAP1339_LOCUS7141</name>
</gene>
<keyword evidence="4" id="KW-1133">Transmembrane helix</keyword>
<comment type="subcellular location">
    <subcellularLocation>
        <location evidence="1">Membrane</location>
        <topology evidence="1">Multi-pass membrane protein</topology>
    </subcellularLocation>
</comment>
<reference evidence="5" key="1">
    <citation type="submission" date="2021-01" db="EMBL/GenBank/DDBJ databases">
        <authorList>
            <person name="Corre E."/>
            <person name="Pelletier E."/>
            <person name="Niang G."/>
            <person name="Scheremetjew M."/>
            <person name="Finn R."/>
            <person name="Kale V."/>
            <person name="Holt S."/>
            <person name="Cochrane G."/>
            <person name="Meng A."/>
            <person name="Brown T."/>
            <person name="Cohen L."/>
        </authorList>
    </citation>
    <scope>NUCLEOTIDE SEQUENCE</scope>
    <source>
        <strain evidence="5">CCMP1661</strain>
    </source>
</reference>
<dbReference type="PANTHER" id="PTHR47567">
    <property type="entry name" value="MITOCHONDRIAL SUBSTRATE/SOLUTE CARRIER"/>
    <property type="match status" value="1"/>
</dbReference>
<dbReference type="GO" id="GO:0016020">
    <property type="term" value="C:membrane"/>
    <property type="evidence" value="ECO:0007669"/>
    <property type="project" value="UniProtKB-SubCell"/>
</dbReference>
<dbReference type="Pfam" id="PF00153">
    <property type="entry name" value="Mito_carr"/>
    <property type="match status" value="3"/>
</dbReference>
<protein>
    <submittedName>
        <fullName evidence="5">Uncharacterized protein</fullName>
    </submittedName>
</protein>